<dbReference type="EC" id="2.4.-.-" evidence="5"/>
<dbReference type="PANTHER" id="PTHR43685">
    <property type="entry name" value="GLYCOSYLTRANSFERASE"/>
    <property type="match status" value="1"/>
</dbReference>
<name>A0ABW2L3T7_9BACT</name>
<dbReference type="InterPro" id="IPR029044">
    <property type="entry name" value="Nucleotide-diphossugar_trans"/>
</dbReference>
<dbReference type="SUPFAM" id="SSF51735">
    <property type="entry name" value="NAD(P)-binding Rossmann-fold domains"/>
    <property type="match status" value="1"/>
</dbReference>
<reference evidence="6" key="1">
    <citation type="journal article" date="2019" name="Int. J. Syst. Evol. Microbiol.">
        <title>The Global Catalogue of Microorganisms (GCM) 10K type strain sequencing project: providing services to taxonomists for standard genome sequencing and annotation.</title>
        <authorList>
            <consortium name="The Broad Institute Genomics Platform"/>
            <consortium name="The Broad Institute Genome Sequencing Center for Infectious Disease"/>
            <person name="Wu L."/>
            <person name="Ma J."/>
        </authorList>
    </citation>
    <scope>NUCLEOTIDE SEQUENCE [LARGE SCALE GENOMIC DNA]</scope>
    <source>
        <strain evidence="6">CGMCC 4.1467</strain>
    </source>
</reference>
<feature type="domain" description="Glycosyltransferase 2-like" evidence="4">
    <location>
        <begin position="5"/>
        <end position="161"/>
    </location>
</feature>
<dbReference type="InterPro" id="IPR036291">
    <property type="entry name" value="NAD(P)-bd_dom_sf"/>
</dbReference>
<dbReference type="PANTHER" id="PTHR43685:SF5">
    <property type="entry name" value="GLYCOSYLTRANSFERASE EPSE-RELATED"/>
    <property type="match status" value="1"/>
</dbReference>
<dbReference type="Gene3D" id="3.40.50.720">
    <property type="entry name" value="NAD(P)-binding Rossmann-like Domain"/>
    <property type="match status" value="1"/>
</dbReference>
<evidence type="ECO:0000313" key="6">
    <source>
        <dbReference type="Proteomes" id="UP001596472"/>
    </source>
</evidence>
<comment type="similarity">
    <text evidence="1">Belongs to the glycosyltransferase 2 family.</text>
</comment>
<evidence type="ECO:0000313" key="5">
    <source>
        <dbReference type="EMBL" id="MFC7336230.1"/>
    </source>
</evidence>
<keyword evidence="2 5" id="KW-0328">Glycosyltransferase</keyword>
<dbReference type="Gene3D" id="3.90.550.10">
    <property type="entry name" value="Spore Coat Polysaccharide Biosynthesis Protein SpsA, Chain A"/>
    <property type="match status" value="1"/>
</dbReference>
<evidence type="ECO:0000256" key="1">
    <source>
        <dbReference type="ARBA" id="ARBA00006739"/>
    </source>
</evidence>
<gene>
    <name evidence="5" type="ORF">ACFQY0_03500</name>
</gene>
<protein>
    <submittedName>
        <fullName evidence="5">Glycosyltransferase</fullName>
        <ecNumber evidence="5">2.4.-.-</ecNumber>
    </submittedName>
</protein>
<accession>A0ABW2L3T7</accession>
<organism evidence="5 6">
    <name type="scientific">Haloferula chungangensis</name>
    <dbReference type="NCBI Taxonomy" id="1048331"/>
    <lineage>
        <taxon>Bacteria</taxon>
        <taxon>Pseudomonadati</taxon>
        <taxon>Verrucomicrobiota</taxon>
        <taxon>Verrucomicrobiia</taxon>
        <taxon>Verrucomicrobiales</taxon>
        <taxon>Verrucomicrobiaceae</taxon>
        <taxon>Haloferula</taxon>
    </lineage>
</organism>
<dbReference type="Proteomes" id="UP001596472">
    <property type="component" value="Unassembled WGS sequence"/>
</dbReference>
<keyword evidence="6" id="KW-1185">Reference proteome</keyword>
<dbReference type="InterPro" id="IPR050834">
    <property type="entry name" value="Glycosyltransf_2"/>
</dbReference>
<evidence type="ECO:0000259" key="4">
    <source>
        <dbReference type="Pfam" id="PF00535"/>
    </source>
</evidence>
<dbReference type="GO" id="GO:0016757">
    <property type="term" value="F:glycosyltransferase activity"/>
    <property type="evidence" value="ECO:0007669"/>
    <property type="project" value="UniProtKB-KW"/>
</dbReference>
<dbReference type="RefSeq" id="WP_379709136.1">
    <property type="nucleotide sequence ID" value="NZ_JBHTBS010000001.1"/>
</dbReference>
<evidence type="ECO:0000256" key="2">
    <source>
        <dbReference type="ARBA" id="ARBA00022676"/>
    </source>
</evidence>
<comment type="caution">
    <text evidence="5">The sequence shown here is derived from an EMBL/GenBank/DDBJ whole genome shotgun (WGS) entry which is preliminary data.</text>
</comment>
<dbReference type="SUPFAM" id="SSF53448">
    <property type="entry name" value="Nucleotide-diphospho-sugar transferases"/>
    <property type="match status" value="1"/>
</dbReference>
<dbReference type="InterPro" id="IPR001173">
    <property type="entry name" value="Glyco_trans_2-like"/>
</dbReference>
<dbReference type="Pfam" id="PF00535">
    <property type="entry name" value="Glycos_transf_2"/>
    <property type="match status" value="1"/>
</dbReference>
<sequence>MPTVSVVLPFRNAAETIEQAARSILDQEFRDLELIAVDDGSSDGSAACLTGIRDPRLRVIRNGASAGVVGASASGLGQASGEWFARMDADDLAMPGRIGRQLQAAKSGSVVITCGVELIDSQGDGMRRYVAWANQLTDHDAMSRSRFVECPVINPTAMVRMDWMRRVGGYHETSWAEDHDLWLRLFSEGCQFVRVEERLLKWRDSPDRLTRRDPRYGPEARSRMRAHHLRKLDGVAEHGVVIAGAGPIGKSLALHLQDEDVEVKGFFDVSPARVGQWIHGAEVASVDQMPSRWRSCVMLGAVGLRGARSTVRGMALAAGRRDGENYWAVC</sequence>
<keyword evidence="3 5" id="KW-0808">Transferase</keyword>
<evidence type="ECO:0000256" key="3">
    <source>
        <dbReference type="ARBA" id="ARBA00022679"/>
    </source>
</evidence>
<dbReference type="EMBL" id="JBHTBS010000001">
    <property type="protein sequence ID" value="MFC7336230.1"/>
    <property type="molecule type" value="Genomic_DNA"/>
</dbReference>
<proteinExistence type="inferred from homology"/>